<evidence type="ECO:0000256" key="1">
    <source>
        <dbReference type="SAM" id="MobiDB-lite"/>
    </source>
</evidence>
<protein>
    <submittedName>
        <fullName evidence="2">Uncharacterized protein</fullName>
    </submittedName>
</protein>
<proteinExistence type="predicted"/>
<feature type="compositionally biased region" description="Basic and acidic residues" evidence="1">
    <location>
        <begin position="13"/>
        <end position="23"/>
    </location>
</feature>
<feature type="region of interest" description="Disordered" evidence="1">
    <location>
        <begin position="1"/>
        <end position="177"/>
    </location>
</feature>
<name>A0AAV7RG20_PLEWA</name>
<feature type="compositionally biased region" description="Basic and acidic residues" evidence="1">
    <location>
        <begin position="33"/>
        <end position="43"/>
    </location>
</feature>
<feature type="compositionally biased region" description="Basic and acidic residues" evidence="1">
    <location>
        <begin position="110"/>
        <end position="140"/>
    </location>
</feature>
<comment type="caution">
    <text evidence="2">The sequence shown here is derived from an EMBL/GenBank/DDBJ whole genome shotgun (WGS) entry which is preliminary data.</text>
</comment>
<reference evidence="2" key="1">
    <citation type="journal article" date="2022" name="bioRxiv">
        <title>Sequencing and chromosome-scale assembly of the giantPleurodeles waltlgenome.</title>
        <authorList>
            <person name="Brown T."/>
            <person name="Elewa A."/>
            <person name="Iarovenko S."/>
            <person name="Subramanian E."/>
            <person name="Araus A.J."/>
            <person name="Petzold A."/>
            <person name="Susuki M."/>
            <person name="Suzuki K.-i.T."/>
            <person name="Hayashi T."/>
            <person name="Toyoda A."/>
            <person name="Oliveira C."/>
            <person name="Osipova E."/>
            <person name="Leigh N.D."/>
            <person name="Simon A."/>
            <person name="Yun M.H."/>
        </authorList>
    </citation>
    <scope>NUCLEOTIDE SEQUENCE</scope>
    <source>
        <strain evidence="2">20211129_DDA</strain>
        <tissue evidence="2">Liver</tissue>
    </source>
</reference>
<evidence type="ECO:0000313" key="3">
    <source>
        <dbReference type="Proteomes" id="UP001066276"/>
    </source>
</evidence>
<accession>A0AAV7RG20</accession>
<evidence type="ECO:0000313" key="2">
    <source>
        <dbReference type="EMBL" id="KAJ1150154.1"/>
    </source>
</evidence>
<feature type="compositionally biased region" description="Basic and acidic residues" evidence="1">
    <location>
        <begin position="77"/>
        <end position="100"/>
    </location>
</feature>
<dbReference type="AlphaFoldDB" id="A0AAV7RG20"/>
<dbReference type="Proteomes" id="UP001066276">
    <property type="component" value="Chromosome 5"/>
</dbReference>
<sequence length="177" mass="20117">MWWNEAPYDDREEASRIPRERPSKRQKRIQRHQYAEKTFELTKKNPGATGKVYTVARDFRQSQRDDPSLKNTWQQALRHEDNGELKGRGPGDRKEVKDRGGNGPGGVRRRATEAREDTAAKRNRQSIEDPRGRRPSRTENQHGPNLGRRPPAPGSNSLGPATLQEKRGQARYGAGNG</sequence>
<dbReference type="EMBL" id="JANPWB010000009">
    <property type="protein sequence ID" value="KAJ1150154.1"/>
    <property type="molecule type" value="Genomic_DNA"/>
</dbReference>
<keyword evidence="3" id="KW-1185">Reference proteome</keyword>
<organism evidence="2 3">
    <name type="scientific">Pleurodeles waltl</name>
    <name type="common">Iberian ribbed newt</name>
    <dbReference type="NCBI Taxonomy" id="8319"/>
    <lineage>
        <taxon>Eukaryota</taxon>
        <taxon>Metazoa</taxon>
        <taxon>Chordata</taxon>
        <taxon>Craniata</taxon>
        <taxon>Vertebrata</taxon>
        <taxon>Euteleostomi</taxon>
        <taxon>Amphibia</taxon>
        <taxon>Batrachia</taxon>
        <taxon>Caudata</taxon>
        <taxon>Salamandroidea</taxon>
        <taxon>Salamandridae</taxon>
        <taxon>Pleurodelinae</taxon>
        <taxon>Pleurodeles</taxon>
    </lineage>
</organism>
<feature type="compositionally biased region" description="Basic and acidic residues" evidence="1">
    <location>
        <begin position="57"/>
        <end position="68"/>
    </location>
</feature>
<gene>
    <name evidence="2" type="ORF">NDU88_002951</name>
</gene>